<dbReference type="Gene3D" id="3.30.1550.10">
    <property type="entry name" value="Ribosomal protein L11/L12, N-terminal domain"/>
    <property type="match status" value="1"/>
</dbReference>
<comment type="caution">
    <text evidence="5">The sequence shown here is derived from an EMBL/GenBank/DDBJ whole genome shotgun (WGS) entry which is preliminary data.</text>
</comment>
<comment type="similarity">
    <text evidence="1">Belongs to the universal ribosomal protein uL11 family.</text>
</comment>
<evidence type="ECO:0000256" key="2">
    <source>
        <dbReference type="ARBA" id="ARBA00022980"/>
    </source>
</evidence>
<dbReference type="InterPro" id="IPR020784">
    <property type="entry name" value="Ribosomal_uL11_N"/>
</dbReference>
<protein>
    <recommendedName>
        <fullName evidence="4">Large ribosomal subunit protein uL11 N-terminal domain-containing protein</fullName>
    </recommendedName>
</protein>
<evidence type="ECO:0000256" key="1">
    <source>
        <dbReference type="ARBA" id="ARBA00010537"/>
    </source>
</evidence>
<dbReference type="SUPFAM" id="SSF54747">
    <property type="entry name" value="Ribosomal L11/L12e N-terminal domain"/>
    <property type="match status" value="1"/>
</dbReference>
<evidence type="ECO:0000259" key="4">
    <source>
        <dbReference type="Pfam" id="PF03946"/>
    </source>
</evidence>
<reference evidence="5 6" key="1">
    <citation type="submission" date="2023-05" db="EMBL/GenBank/DDBJ databases">
        <title>B98-5 Cell Line De Novo Hybrid Assembly: An Optical Mapping Approach.</title>
        <authorList>
            <person name="Kananen K."/>
            <person name="Auerbach J.A."/>
            <person name="Kautto E."/>
            <person name="Blachly J.S."/>
        </authorList>
    </citation>
    <scope>NUCLEOTIDE SEQUENCE [LARGE SCALE GENOMIC DNA]</scope>
    <source>
        <strain evidence="5">B95-8</strain>
        <tissue evidence="5">Cell line</tissue>
    </source>
</reference>
<dbReference type="InterPro" id="IPR000911">
    <property type="entry name" value="Ribosomal_uL11"/>
</dbReference>
<gene>
    <name evidence="5" type="ORF">P7K49_000222</name>
</gene>
<proteinExistence type="inferred from homology"/>
<keyword evidence="6" id="KW-1185">Reference proteome</keyword>
<dbReference type="Pfam" id="PF03946">
    <property type="entry name" value="Ribosomal_L11_N"/>
    <property type="match status" value="1"/>
</dbReference>
<keyword evidence="3" id="KW-0687">Ribonucleoprotein</keyword>
<evidence type="ECO:0000256" key="3">
    <source>
        <dbReference type="ARBA" id="ARBA00023274"/>
    </source>
</evidence>
<name>A0ABQ9WBV8_SAGOE</name>
<evidence type="ECO:0000313" key="5">
    <source>
        <dbReference type="EMBL" id="KAK2118836.1"/>
    </source>
</evidence>
<dbReference type="PANTHER" id="PTHR11661:SF2">
    <property type="entry name" value="LARGE RIBOSOMAL SUBUNIT PROTEIN UL11"/>
    <property type="match status" value="1"/>
</dbReference>
<dbReference type="PANTHER" id="PTHR11661">
    <property type="entry name" value="60S RIBOSOMAL PROTEIN L12"/>
    <property type="match status" value="1"/>
</dbReference>
<dbReference type="Proteomes" id="UP001266305">
    <property type="component" value="Unassembled WGS sequence"/>
</dbReference>
<accession>A0ABQ9WBV8</accession>
<evidence type="ECO:0000313" key="6">
    <source>
        <dbReference type="Proteomes" id="UP001266305"/>
    </source>
</evidence>
<sequence length="188" mass="20683">MPKGFSGKSSPACEGLLYVRSKALLVVIAAWYAPNLKLLFCPQTRMPPPRCSETYHSTRSIVKWTLFTVTENTGVSLVMPFSARHWVEYSKDDKIRTRCTPWLKVAIPYITQRDFTPIAAIPAQCKPPNDDTIHKSNPPKVNPSEIKVVYQRCTGGEVAATSALAPKIGPLGLSPKKVNDDIAKATGD</sequence>
<organism evidence="5 6">
    <name type="scientific">Saguinus oedipus</name>
    <name type="common">Cotton-top tamarin</name>
    <name type="synonym">Oedipomidas oedipus</name>
    <dbReference type="NCBI Taxonomy" id="9490"/>
    <lineage>
        <taxon>Eukaryota</taxon>
        <taxon>Metazoa</taxon>
        <taxon>Chordata</taxon>
        <taxon>Craniata</taxon>
        <taxon>Vertebrata</taxon>
        <taxon>Euteleostomi</taxon>
        <taxon>Mammalia</taxon>
        <taxon>Eutheria</taxon>
        <taxon>Euarchontoglires</taxon>
        <taxon>Primates</taxon>
        <taxon>Haplorrhini</taxon>
        <taxon>Platyrrhini</taxon>
        <taxon>Cebidae</taxon>
        <taxon>Callitrichinae</taxon>
        <taxon>Saguinus</taxon>
    </lineage>
</organism>
<dbReference type="InterPro" id="IPR036796">
    <property type="entry name" value="Ribosomal_uL11_N_sf"/>
</dbReference>
<dbReference type="EMBL" id="JASSZA010000001">
    <property type="protein sequence ID" value="KAK2118836.1"/>
    <property type="molecule type" value="Genomic_DNA"/>
</dbReference>
<keyword evidence="2" id="KW-0689">Ribosomal protein</keyword>
<feature type="domain" description="Large ribosomal subunit protein uL11 N-terminal" evidence="4">
    <location>
        <begin position="150"/>
        <end position="188"/>
    </location>
</feature>